<evidence type="ECO:0000256" key="5">
    <source>
        <dbReference type="ARBA" id="ARBA00022729"/>
    </source>
</evidence>
<protein>
    <submittedName>
        <fullName evidence="16">Ligand-gated channel protein</fullName>
    </submittedName>
</protein>
<comment type="subcellular location">
    <subcellularLocation>
        <location evidence="1 10">Cell outer membrane</location>
        <topology evidence="1 10">Multi-pass membrane protein</topology>
    </subcellularLocation>
</comment>
<feature type="compositionally biased region" description="Low complexity" evidence="12">
    <location>
        <begin position="69"/>
        <end position="78"/>
    </location>
</feature>
<evidence type="ECO:0000256" key="10">
    <source>
        <dbReference type="PROSITE-ProRule" id="PRU01360"/>
    </source>
</evidence>
<sequence length="732" mass="80022">MFNCLASVGGSGLRRVLATSVAIMLPSAAFAQSGVTLPAVTVMAAQPDKPQLKPAMRSTPRSNQAVRHAQAPSQAAAPAAVPGSLTVLTAQQALREIQQTPGGVALVIADAYKNSTVANTIKDVLEYVPGVFVQPKWGDDTRLSIRGSGLSRNFHLRGVQLYMDGIPINTSDGYGDFQEIDPTAYKYVEVFKGGNALRFGANSLGGAINFVTPSGRDPFINGVSVDAGAFGFRRLQAKAGGNNGPWDGFITAATQSSDGFRDHSFGQATRLSGNVGYQFSPDFETRFYLNANSVRQRTPGSVSKFSALTSPETAAVNNLTGDWQRNIDSVRIGNKTTMRFDNTTVEFGAFGIDRHLMHPIFQWLDYHYQDYGAFVRAVDDRMINGFRNRLVAGVNVINGRIDNQQFANLAGQKGELLWSSIDRSKNTSVYAEDSFYFLPNVAAVAGTQFLYATRDRQDRLLSDGDQSGRTEFSLWSPKGGLLWQIDPTWQAFANISRSAEVPSYGESAIGPGIPTIPFTSIRPQRATTYEIGTRAGRPDATWELTYYRAQIDNELLCLFSAFGNCNVTNADRTMHQGIEAGAGAAIFRNLFVRGDQPDRLWLNIAYTFSDFRFSNDPVFGNNLLPGAPRHFVRGELLYKHPNGYYIGPNIEWVPQGYYVDSANTLSTDGYAIYGLKTGFDDGGRYSGYVEARNIGNKAYIASSSIIDRANANSPLFEPGFGRAVYAGFKVRW</sequence>
<dbReference type="OrthoDB" id="9760620at2"/>
<dbReference type="InterPro" id="IPR037066">
    <property type="entry name" value="Plug_dom_sf"/>
</dbReference>
<dbReference type="Proteomes" id="UP000189940">
    <property type="component" value="Unassembled WGS sequence"/>
</dbReference>
<evidence type="ECO:0000256" key="2">
    <source>
        <dbReference type="ARBA" id="ARBA00022448"/>
    </source>
</evidence>
<dbReference type="GO" id="GO:0015344">
    <property type="term" value="F:siderophore uptake transmembrane transporter activity"/>
    <property type="evidence" value="ECO:0007669"/>
    <property type="project" value="TreeGrafter"/>
</dbReference>
<dbReference type="InterPro" id="IPR012910">
    <property type="entry name" value="Plug_dom"/>
</dbReference>
<evidence type="ECO:0000256" key="8">
    <source>
        <dbReference type="ARBA" id="ARBA00023170"/>
    </source>
</evidence>
<evidence type="ECO:0000313" key="16">
    <source>
        <dbReference type="EMBL" id="OPH83068.1"/>
    </source>
</evidence>
<evidence type="ECO:0000313" key="17">
    <source>
        <dbReference type="Proteomes" id="UP000189940"/>
    </source>
</evidence>
<accession>A0A1V4HYK3</accession>
<evidence type="ECO:0000256" key="4">
    <source>
        <dbReference type="ARBA" id="ARBA00022692"/>
    </source>
</evidence>
<organism evidence="16 17">
    <name type="scientific">Nitrobacter vulgaris</name>
    <dbReference type="NCBI Taxonomy" id="29421"/>
    <lineage>
        <taxon>Bacteria</taxon>
        <taxon>Pseudomonadati</taxon>
        <taxon>Pseudomonadota</taxon>
        <taxon>Alphaproteobacteria</taxon>
        <taxon>Hyphomicrobiales</taxon>
        <taxon>Nitrobacteraceae</taxon>
        <taxon>Nitrobacter</taxon>
    </lineage>
</organism>
<dbReference type="SUPFAM" id="SSF56935">
    <property type="entry name" value="Porins"/>
    <property type="match status" value="1"/>
</dbReference>
<dbReference type="Gene3D" id="2.170.130.10">
    <property type="entry name" value="TonB-dependent receptor, plug domain"/>
    <property type="match status" value="1"/>
</dbReference>
<evidence type="ECO:0000256" key="7">
    <source>
        <dbReference type="ARBA" id="ARBA00023136"/>
    </source>
</evidence>
<keyword evidence="5 13" id="KW-0732">Signal</keyword>
<dbReference type="PROSITE" id="PS52016">
    <property type="entry name" value="TONB_DEPENDENT_REC_3"/>
    <property type="match status" value="1"/>
</dbReference>
<keyword evidence="2 10" id="KW-0813">Transport</keyword>
<evidence type="ECO:0000256" key="9">
    <source>
        <dbReference type="ARBA" id="ARBA00023237"/>
    </source>
</evidence>
<dbReference type="PANTHER" id="PTHR30069:SF29">
    <property type="entry name" value="HEMOGLOBIN AND HEMOGLOBIN-HAPTOGLOBIN-BINDING PROTEIN 1-RELATED"/>
    <property type="match status" value="1"/>
</dbReference>
<keyword evidence="7 10" id="KW-0472">Membrane</keyword>
<dbReference type="GO" id="GO:0009279">
    <property type="term" value="C:cell outer membrane"/>
    <property type="evidence" value="ECO:0007669"/>
    <property type="project" value="UniProtKB-SubCell"/>
</dbReference>
<dbReference type="GO" id="GO:0044718">
    <property type="term" value="P:siderophore transmembrane transport"/>
    <property type="evidence" value="ECO:0007669"/>
    <property type="project" value="TreeGrafter"/>
</dbReference>
<keyword evidence="6 11" id="KW-0798">TonB box</keyword>
<evidence type="ECO:0000259" key="14">
    <source>
        <dbReference type="Pfam" id="PF00593"/>
    </source>
</evidence>
<evidence type="ECO:0000256" key="13">
    <source>
        <dbReference type="SAM" id="SignalP"/>
    </source>
</evidence>
<name>A0A1V4HYK3_NITVU</name>
<evidence type="ECO:0000256" key="12">
    <source>
        <dbReference type="SAM" id="MobiDB-lite"/>
    </source>
</evidence>
<keyword evidence="8" id="KW-0675">Receptor</keyword>
<dbReference type="Pfam" id="PF07715">
    <property type="entry name" value="Plug"/>
    <property type="match status" value="1"/>
</dbReference>
<feature type="domain" description="TonB-dependent receptor-like beta-barrel" evidence="14">
    <location>
        <begin position="240"/>
        <end position="680"/>
    </location>
</feature>
<keyword evidence="17" id="KW-1185">Reference proteome</keyword>
<dbReference type="STRING" id="29421.B2M20_08745"/>
<dbReference type="PANTHER" id="PTHR30069">
    <property type="entry name" value="TONB-DEPENDENT OUTER MEMBRANE RECEPTOR"/>
    <property type="match status" value="1"/>
</dbReference>
<evidence type="ECO:0000256" key="11">
    <source>
        <dbReference type="RuleBase" id="RU003357"/>
    </source>
</evidence>
<dbReference type="InterPro" id="IPR000531">
    <property type="entry name" value="Beta-barrel_TonB"/>
</dbReference>
<feature type="signal peptide" evidence="13">
    <location>
        <begin position="1"/>
        <end position="31"/>
    </location>
</feature>
<dbReference type="AlphaFoldDB" id="A0A1V4HYK3"/>
<dbReference type="InterPro" id="IPR036942">
    <property type="entry name" value="Beta-barrel_TonB_sf"/>
</dbReference>
<feature type="domain" description="TonB-dependent receptor plug" evidence="15">
    <location>
        <begin position="97"/>
        <end position="207"/>
    </location>
</feature>
<dbReference type="Gene3D" id="2.40.170.20">
    <property type="entry name" value="TonB-dependent receptor, beta-barrel domain"/>
    <property type="match status" value="1"/>
</dbReference>
<evidence type="ECO:0000256" key="3">
    <source>
        <dbReference type="ARBA" id="ARBA00022452"/>
    </source>
</evidence>
<evidence type="ECO:0000256" key="1">
    <source>
        <dbReference type="ARBA" id="ARBA00004571"/>
    </source>
</evidence>
<keyword evidence="9 10" id="KW-0998">Cell outer membrane</keyword>
<dbReference type="InterPro" id="IPR039426">
    <property type="entry name" value="TonB-dep_rcpt-like"/>
</dbReference>
<evidence type="ECO:0000259" key="15">
    <source>
        <dbReference type="Pfam" id="PF07715"/>
    </source>
</evidence>
<gene>
    <name evidence="16" type="ORF">B2M20_08745</name>
</gene>
<reference evidence="16 17" key="1">
    <citation type="submission" date="2017-02" db="EMBL/GenBank/DDBJ databases">
        <title>Genome sequence of the nitrite-oxidizing bacterium Nitrobacter vulgaris strain Ab1.</title>
        <authorList>
            <person name="Mellbye B.L."/>
            <person name="Davis E.W."/>
            <person name="Spieck E."/>
            <person name="Chang J.H."/>
            <person name="Bottomley P.J."/>
            <person name="Sayavedra-Soto L.A."/>
        </authorList>
    </citation>
    <scope>NUCLEOTIDE SEQUENCE [LARGE SCALE GENOMIC DNA]</scope>
    <source>
        <strain evidence="16 17">Ab1</strain>
    </source>
</reference>
<feature type="chain" id="PRO_5012686089" evidence="13">
    <location>
        <begin position="32"/>
        <end position="732"/>
    </location>
</feature>
<dbReference type="EMBL" id="MWPQ01000039">
    <property type="protein sequence ID" value="OPH83068.1"/>
    <property type="molecule type" value="Genomic_DNA"/>
</dbReference>
<evidence type="ECO:0000256" key="6">
    <source>
        <dbReference type="ARBA" id="ARBA00023077"/>
    </source>
</evidence>
<feature type="region of interest" description="Disordered" evidence="12">
    <location>
        <begin position="51"/>
        <end position="78"/>
    </location>
</feature>
<dbReference type="RefSeq" id="WP_079446667.1">
    <property type="nucleotide sequence ID" value="NZ_MWPQ01000039.1"/>
</dbReference>
<dbReference type="Pfam" id="PF00593">
    <property type="entry name" value="TonB_dep_Rec_b-barrel"/>
    <property type="match status" value="1"/>
</dbReference>
<comment type="caution">
    <text evidence="16">The sequence shown here is derived from an EMBL/GenBank/DDBJ whole genome shotgun (WGS) entry which is preliminary data.</text>
</comment>
<keyword evidence="4 10" id="KW-0812">Transmembrane</keyword>
<keyword evidence="3 10" id="KW-1134">Transmembrane beta strand</keyword>
<proteinExistence type="inferred from homology"/>
<comment type="similarity">
    <text evidence="10 11">Belongs to the TonB-dependent receptor family.</text>
</comment>